<dbReference type="Gene3D" id="1.20.1050.10">
    <property type="match status" value="1"/>
</dbReference>
<comment type="similarity">
    <text evidence="1">Belongs to the GST superfamily. Zeta family.</text>
</comment>
<evidence type="ECO:0000256" key="1">
    <source>
        <dbReference type="ARBA" id="ARBA00010007"/>
    </source>
</evidence>
<dbReference type="InterPro" id="IPR040079">
    <property type="entry name" value="Glutathione_S-Trfase"/>
</dbReference>
<dbReference type="PROSITE" id="PS50404">
    <property type="entry name" value="GST_NTER"/>
    <property type="match status" value="1"/>
</dbReference>
<dbReference type="InterPro" id="IPR005955">
    <property type="entry name" value="GST_Zeta"/>
</dbReference>
<dbReference type="EC" id="5.2.1.2" evidence="4"/>
<dbReference type="PROSITE" id="PS50405">
    <property type="entry name" value="GST_CTER"/>
    <property type="match status" value="1"/>
</dbReference>
<dbReference type="CDD" id="cd03042">
    <property type="entry name" value="GST_N_Zeta"/>
    <property type="match status" value="1"/>
</dbReference>
<dbReference type="InterPro" id="IPR036282">
    <property type="entry name" value="Glutathione-S-Trfase_C_sf"/>
</dbReference>
<dbReference type="EMBL" id="JBHLXD010000031">
    <property type="protein sequence ID" value="MFC0209861.1"/>
    <property type="molecule type" value="Genomic_DNA"/>
</dbReference>
<evidence type="ECO:0000259" key="3">
    <source>
        <dbReference type="PROSITE" id="PS50405"/>
    </source>
</evidence>
<dbReference type="InterPro" id="IPR036249">
    <property type="entry name" value="Thioredoxin-like_sf"/>
</dbReference>
<protein>
    <submittedName>
        <fullName evidence="4">Maleylacetoacetate isomerase</fullName>
        <ecNumber evidence="4">5.2.1.2</ecNumber>
    </submittedName>
</protein>
<accession>A0ABV6DB57</accession>
<evidence type="ECO:0000259" key="2">
    <source>
        <dbReference type="PROSITE" id="PS50404"/>
    </source>
</evidence>
<feature type="domain" description="GST N-terminal" evidence="2">
    <location>
        <begin position="1"/>
        <end position="82"/>
    </location>
</feature>
<dbReference type="SUPFAM" id="SSF47616">
    <property type="entry name" value="GST C-terminal domain-like"/>
    <property type="match status" value="1"/>
</dbReference>
<dbReference type="SFLD" id="SFLDS00019">
    <property type="entry name" value="Glutathione_Transferase_(cytos"/>
    <property type="match status" value="1"/>
</dbReference>
<keyword evidence="4" id="KW-0413">Isomerase</keyword>
<dbReference type="Proteomes" id="UP001589755">
    <property type="component" value="Unassembled WGS sequence"/>
</dbReference>
<dbReference type="InterPro" id="IPR004045">
    <property type="entry name" value="Glutathione_S-Trfase_N"/>
</dbReference>
<reference evidence="4 5" key="1">
    <citation type="submission" date="2024-09" db="EMBL/GenBank/DDBJ databases">
        <authorList>
            <person name="Sun Q."/>
            <person name="Mori K."/>
        </authorList>
    </citation>
    <scope>NUCLEOTIDE SEQUENCE [LARGE SCALE GENOMIC DNA]</scope>
    <source>
        <strain evidence="4 5">CCM 8543</strain>
    </source>
</reference>
<dbReference type="InterPro" id="IPR010987">
    <property type="entry name" value="Glutathione-S-Trfase_C-like"/>
</dbReference>
<dbReference type="Gene3D" id="3.40.30.10">
    <property type="entry name" value="Glutaredoxin"/>
    <property type="match status" value="1"/>
</dbReference>
<dbReference type="NCBIfam" id="TIGR01262">
    <property type="entry name" value="maiA"/>
    <property type="match status" value="1"/>
</dbReference>
<dbReference type="Pfam" id="PF02798">
    <property type="entry name" value="GST_N"/>
    <property type="match status" value="1"/>
</dbReference>
<dbReference type="InterPro" id="IPR034330">
    <property type="entry name" value="GST_Zeta_C"/>
</dbReference>
<dbReference type="CDD" id="cd03191">
    <property type="entry name" value="GST_C_Zeta"/>
    <property type="match status" value="1"/>
</dbReference>
<proteinExistence type="inferred from homology"/>
<dbReference type="SFLD" id="SFLDG00358">
    <property type="entry name" value="Main_(cytGST)"/>
    <property type="match status" value="1"/>
</dbReference>
<dbReference type="GO" id="GO:0016034">
    <property type="term" value="F:maleylacetoacetate isomerase activity"/>
    <property type="evidence" value="ECO:0007669"/>
    <property type="project" value="UniProtKB-EC"/>
</dbReference>
<gene>
    <name evidence="4" type="primary">maiA</name>
    <name evidence="4" type="ORF">ACFFJ2_15770</name>
</gene>
<dbReference type="PANTHER" id="PTHR42673:SF21">
    <property type="entry name" value="GLUTATHIONE S-TRANSFERASE YFCF"/>
    <property type="match status" value="1"/>
</dbReference>
<name>A0ABV6DB57_9HYPH</name>
<feature type="domain" description="GST C-terminal" evidence="3">
    <location>
        <begin position="86"/>
        <end position="214"/>
    </location>
</feature>
<evidence type="ECO:0000313" key="5">
    <source>
        <dbReference type="Proteomes" id="UP001589755"/>
    </source>
</evidence>
<evidence type="ECO:0000313" key="4">
    <source>
        <dbReference type="EMBL" id="MFC0209861.1"/>
    </source>
</evidence>
<sequence>MATVLYDYWRSSASYRVRIALNMLGEEHEIVPVDLLTQEQRSHAHLQRNPQGLVPVLAIDGRTLTQSLAIIEYLDETRAAGFLPADAAGRARVRALAHAIAMEIHPICNLRVATHAASLVGGGEEAVTAWMHTFIGEGLRAFEVMLSDGDAGDFCHGDSPGLADFCLVPQLYNARRWQVDLSELHRIFRIETNCARIAAFEAAHPDRVRPGTLGGS</sequence>
<keyword evidence="5" id="KW-1185">Reference proteome</keyword>
<dbReference type="InterPro" id="IPR034333">
    <property type="entry name" value="GST_Zeta_N"/>
</dbReference>
<dbReference type="PANTHER" id="PTHR42673">
    <property type="entry name" value="MALEYLACETOACETATE ISOMERASE"/>
    <property type="match status" value="1"/>
</dbReference>
<dbReference type="RefSeq" id="WP_261522478.1">
    <property type="nucleotide sequence ID" value="NZ_JAODNW010000028.1"/>
</dbReference>
<organism evidence="4 5">
    <name type="scientific">Chelativorans intermedius</name>
    <dbReference type="NCBI Taxonomy" id="515947"/>
    <lineage>
        <taxon>Bacteria</taxon>
        <taxon>Pseudomonadati</taxon>
        <taxon>Pseudomonadota</taxon>
        <taxon>Alphaproteobacteria</taxon>
        <taxon>Hyphomicrobiales</taxon>
        <taxon>Phyllobacteriaceae</taxon>
        <taxon>Chelativorans</taxon>
    </lineage>
</organism>
<comment type="caution">
    <text evidence="4">The sequence shown here is derived from an EMBL/GenBank/DDBJ whole genome shotgun (WGS) entry which is preliminary data.</text>
</comment>
<dbReference type="SUPFAM" id="SSF52833">
    <property type="entry name" value="Thioredoxin-like"/>
    <property type="match status" value="1"/>
</dbReference>